<sequence>MLLYCGFTGSDEGVYAWVVANYALGTLGGDPLETTGIIELGGASAQMLLMTHGEKQLYQVLSEDLPATIAKISFPKTMRWNSQVANGAIDEATVRKGNEAVLRARYEDAKFFYELDTRKMFSEFREQLKNILFHEYLGTMLDKITRVENMVTKLSCLLDINEDTQQTIRKAASLAMSDLATSVVTEFITLMGCHYALRVGYSEQTAVALFEITLPRFSGDRVPKSDAVCRKISPVIPRNYKESSYPVSVLILRCHLTFHMGCECYVILVAVTVWVKGRLMVQVLVLMWLDAESDQLSIPNLEMKTMIKRFNGDLETKIS</sequence>
<accession>A0ACB0M9L4</accession>
<evidence type="ECO:0000313" key="2">
    <source>
        <dbReference type="Proteomes" id="UP001177021"/>
    </source>
</evidence>
<protein>
    <submittedName>
        <fullName evidence="1">Uncharacterized protein</fullName>
    </submittedName>
</protein>
<gene>
    <name evidence="1" type="ORF">MILVUS5_LOCUS40402</name>
</gene>
<organism evidence="1 2">
    <name type="scientific">Trifolium pratense</name>
    <name type="common">Red clover</name>
    <dbReference type="NCBI Taxonomy" id="57577"/>
    <lineage>
        <taxon>Eukaryota</taxon>
        <taxon>Viridiplantae</taxon>
        <taxon>Streptophyta</taxon>
        <taxon>Embryophyta</taxon>
        <taxon>Tracheophyta</taxon>
        <taxon>Spermatophyta</taxon>
        <taxon>Magnoliopsida</taxon>
        <taxon>eudicotyledons</taxon>
        <taxon>Gunneridae</taxon>
        <taxon>Pentapetalae</taxon>
        <taxon>rosids</taxon>
        <taxon>fabids</taxon>
        <taxon>Fabales</taxon>
        <taxon>Fabaceae</taxon>
        <taxon>Papilionoideae</taxon>
        <taxon>50 kb inversion clade</taxon>
        <taxon>NPAAA clade</taxon>
        <taxon>Hologalegina</taxon>
        <taxon>IRL clade</taxon>
        <taxon>Trifolieae</taxon>
        <taxon>Trifolium</taxon>
    </lineage>
</organism>
<proteinExistence type="predicted"/>
<name>A0ACB0M9L4_TRIPR</name>
<keyword evidence="2" id="KW-1185">Reference proteome</keyword>
<dbReference type="Proteomes" id="UP001177021">
    <property type="component" value="Unassembled WGS sequence"/>
</dbReference>
<comment type="caution">
    <text evidence="1">The sequence shown here is derived from an EMBL/GenBank/DDBJ whole genome shotgun (WGS) entry which is preliminary data.</text>
</comment>
<reference evidence="1" key="1">
    <citation type="submission" date="2023-10" db="EMBL/GenBank/DDBJ databases">
        <authorList>
            <person name="Rodriguez Cubillos JULIANA M."/>
            <person name="De Vega J."/>
        </authorList>
    </citation>
    <scope>NUCLEOTIDE SEQUENCE</scope>
</reference>
<dbReference type="EMBL" id="CASHSV030000823">
    <property type="protein sequence ID" value="CAJ2678026.1"/>
    <property type="molecule type" value="Genomic_DNA"/>
</dbReference>
<evidence type="ECO:0000313" key="1">
    <source>
        <dbReference type="EMBL" id="CAJ2678026.1"/>
    </source>
</evidence>